<protein>
    <submittedName>
        <fullName evidence="9">Deacetoxyvindoline 4-hydroxylase-like</fullName>
    </submittedName>
</protein>
<keyword evidence="2 5" id="KW-0479">Metal-binding</keyword>
<dbReference type="InterPro" id="IPR005123">
    <property type="entry name" value="Oxoglu/Fe-dep_dioxygenase_dom"/>
</dbReference>
<evidence type="ECO:0000256" key="2">
    <source>
        <dbReference type="ARBA" id="ARBA00022723"/>
    </source>
</evidence>
<name>A0ABM4X204_COFAR</name>
<dbReference type="PANTHER" id="PTHR10209">
    <property type="entry name" value="OXIDOREDUCTASE, 2OG-FE II OXYGENASE FAMILY PROTEIN"/>
    <property type="match status" value="1"/>
</dbReference>
<feature type="domain" description="Fe2OG dioxygenase" evidence="7">
    <location>
        <begin position="218"/>
        <end position="319"/>
    </location>
</feature>
<dbReference type="Pfam" id="PF14226">
    <property type="entry name" value="DIOX_N"/>
    <property type="match status" value="1"/>
</dbReference>
<dbReference type="Pfam" id="PF03171">
    <property type="entry name" value="2OG-FeII_Oxy"/>
    <property type="match status" value="1"/>
</dbReference>
<dbReference type="GeneID" id="113734262"/>
<evidence type="ECO:0000259" key="7">
    <source>
        <dbReference type="PROSITE" id="PS51471"/>
    </source>
</evidence>
<dbReference type="Proteomes" id="UP001652660">
    <property type="component" value="Chromosome 3c"/>
</dbReference>
<evidence type="ECO:0000256" key="4">
    <source>
        <dbReference type="ARBA" id="ARBA00023004"/>
    </source>
</evidence>
<feature type="region of interest" description="Disordered" evidence="6">
    <location>
        <begin position="1"/>
        <end position="21"/>
    </location>
</feature>
<accession>A0ABM4X204</accession>
<gene>
    <name evidence="9" type="primary">LOC113734262</name>
</gene>
<keyword evidence="3 5" id="KW-0560">Oxidoreductase</keyword>
<evidence type="ECO:0000256" key="5">
    <source>
        <dbReference type="RuleBase" id="RU003682"/>
    </source>
</evidence>
<dbReference type="PANTHER" id="PTHR10209:SF859">
    <property type="entry name" value="OS03G0690500 PROTEIN"/>
    <property type="match status" value="1"/>
</dbReference>
<evidence type="ECO:0000256" key="6">
    <source>
        <dbReference type="SAM" id="MobiDB-lite"/>
    </source>
</evidence>
<evidence type="ECO:0000256" key="3">
    <source>
        <dbReference type="ARBA" id="ARBA00023002"/>
    </source>
</evidence>
<keyword evidence="8" id="KW-1185">Reference proteome</keyword>
<dbReference type="InterPro" id="IPR026992">
    <property type="entry name" value="DIOX_N"/>
</dbReference>
<dbReference type="InterPro" id="IPR044861">
    <property type="entry name" value="IPNS-like_FE2OG_OXY"/>
</dbReference>
<proteinExistence type="inferred from homology"/>
<dbReference type="Gene3D" id="2.60.120.330">
    <property type="entry name" value="B-lactam Antibiotic, Isopenicillin N Synthase, Chain"/>
    <property type="match status" value="1"/>
</dbReference>
<comment type="similarity">
    <text evidence="1 5">Belongs to the iron/ascorbate-dependent oxidoreductase family.</text>
</comment>
<dbReference type="InterPro" id="IPR027443">
    <property type="entry name" value="IPNS-like_sf"/>
</dbReference>
<evidence type="ECO:0000256" key="1">
    <source>
        <dbReference type="ARBA" id="ARBA00008056"/>
    </source>
</evidence>
<evidence type="ECO:0000313" key="9">
    <source>
        <dbReference type="RefSeq" id="XP_071938063.1"/>
    </source>
</evidence>
<dbReference type="PROSITE" id="PS51471">
    <property type="entry name" value="FE2OG_OXY"/>
    <property type="match status" value="1"/>
</dbReference>
<organism evidence="8 9">
    <name type="scientific">Coffea arabica</name>
    <name type="common">Arabian coffee</name>
    <dbReference type="NCBI Taxonomy" id="13443"/>
    <lineage>
        <taxon>Eukaryota</taxon>
        <taxon>Viridiplantae</taxon>
        <taxon>Streptophyta</taxon>
        <taxon>Embryophyta</taxon>
        <taxon>Tracheophyta</taxon>
        <taxon>Spermatophyta</taxon>
        <taxon>Magnoliopsida</taxon>
        <taxon>eudicotyledons</taxon>
        <taxon>Gunneridae</taxon>
        <taxon>Pentapetalae</taxon>
        <taxon>asterids</taxon>
        <taxon>lamiids</taxon>
        <taxon>Gentianales</taxon>
        <taxon>Rubiaceae</taxon>
        <taxon>Ixoroideae</taxon>
        <taxon>Gardenieae complex</taxon>
        <taxon>Bertiereae - Coffeeae clade</taxon>
        <taxon>Coffeeae</taxon>
        <taxon>Coffea</taxon>
    </lineage>
</organism>
<dbReference type="RefSeq" id="XP_071938063.1">
    <property type="nucleotide sequence ID" value="XM_072081962.1"/>
</dbReference>
<evidence type="ECO:0000313" key="8">
    <source>
        <dbReference type="Proteomes" id="UP001652660"/>
    </source>
</evidence>
<dbReference type="SUPFAM" id="SSF51197">
    <property type="entry name" value="Clavaminate synthase-like"/>
    <property type="match status" value="1"/>
</dbReference>
<reference evidence="9" key="1">
    <citation type="submission" date="2025-08" db="UniProtKB">
        <authorList>
            <consortium name="RefSeq"/>
        </authorList>
    </citation>
    <scope>IDENTIFICATION</scope>
    <source>
        <tissue evidence="9">Leaves</tissue>
    </source>
</reference>
<sequence length="378" mass="43025">MVGSSKIEFQREITPENDRQSEVQAFDETKAGVKGIFDAGITKIPRIFVLEQQQQQQEFGTEPISGISQDRIPVIDLQGQREEVIAKVSSASAEWGFFQIVNHGIPASILDNMIKGVRQFHEQDTEGKKPYYTRDTTKKMSYNSNFDLHQAQEASWRDSIYVVMAPDPPEPEELPEVCRDVIIEYAEFMMKLAHIMFELLSEALGLKPDHLKNIDCAKGLFILGHYYPPCPEPECTMGLRDHTDSGFLTILLQDQIGGLQVLHEDQWIDVPFLPGALIVNIADLLQLVTNDKFRSVNHRVLAKQEGPRISVASFFRTHLDQEESTLRIYGPIKELLSEENPPLYRETTAKEMLTHRYNDGLNKAPLLSHFRLNATMKT</sequence>
<feature type="compositionally biased region" description="Basic and acidic residues" evidence="6">
    <location>
        <begin position="8"/>
        <end position="21"/>
    </location>
</feature>
<keyword evidence="4 5" id="KW-0408">Iron</keyword>